<dbReference type="EMBL" id="CP002194">
    <property type="protein sequence ID" value="AFD28054.1"/>
    <property type="molecule type" value="Genomic_DNA"/>
</dbReference>
<dbReference type="Proteomes" id="UP000007575">
    <property type="component" value="Plasmid P3"/>
</dbReference>
<organism evidence="1 2">
    <name type="scientific">Deinococcus gobiensis (strain DSM 21396 / JCM 16679 / CGMCC 1.7299 / I-0)</name>
    <dbReference type="NCBI Taxonomy" id="745776"/>
    <lineage>
        <taxon>Bacteria</taxon>
        <taxon>Thermotogati</taxon>
        <taxon>Deinococcota</taxon>
        <taxon>Deinococci</taxon>
        <taxon>Deinococcales</taxon>
        <taxon>Deinococcaceae</taxon>
        <taxon>Deinococcus</taxon>
    </lineage>
</organism>
<dbReference type="AlphaFoldDB" id="H8H3F7"/>
<geneLocation type="plasmid" evidence="1 2">
    <name>P3</name>
</geneLocation>
<dbReference type="KEGG" id="dgo:DGo_PC0262"/>
<gene>
    <name evidence="1" type="ordered locus">DGo_PC0262</name>
</gene>
<name>H8H3F7_DEIGI</name>
<protein>
    <submittedName>
        <fullName evidence="1">Uncharacterized protein</fullName>
    </submittedName>
</protein>
<evidence type="ECO:0000313" key="1">
    <source>
        <dbReference type="EMBL" id="AFD28054.1"/>
    </source>
</evidence>
<dbReference type="HOGENOM" id="CLU_3151967_0_0_0"/>
<evidence type="ECO:0000313" key="2">
    <source>
        <dbReference type="Proteomes" id="UP000007575"/>
    </source>
</evidence>
<keyword evidence="2" id="KW-1185">Reference proteome</keyword>
<keyword evidence="1" id="KW-0614">Plasmid</keyword>
<reference evidence="1 2" key="1">
    <citation type="journal article" date="2012" name="PLoS ONE">
        <title>Genome sequence and transcriptome analysis of the radioresistant bacterium Deinococcus gobiensis: insights into the extreme environmental adaptations.</title>
        <authorList>
            <person name="Yuan M."/>
            <person name="Chen M."/>
            <person name="Zhang W."/>
            <person name="Lu W."/>
            <person name="Wang J."/>
            <person name="Yang M."/>
            <person name="Zhao P."/>
            <person name="Tang R."/>
            <person name="Li X."/>
            <person name="Hao Y."/>
            <person name="Zhou Z."/>
            <person name="Zhan Y."/>
            <person name="Yu H."/>
            <person name="Teng C."/>
            <person name="Yan Y."/>
            <person name="Ping S."/>
            <person name="Wang Y."/>
            <person name="Lin M."/>
        </authorList>
    </citation>
    <scope>NUCLEOTIDE SEQUENCE [LARGE SCALE GENOMIC DNA]</scope>
    <source>
        <strain evidence="2">DSM 21396 / JCM 16679 / CGMCC 1.7299 / I-0</strain>
        <plasmid evidence="1">P3</plasmid>
    </source>
</reference>
<sequence length="48" mass="5135">MPRLLNEPAPTLREPCPGCIGTPQGNTKRSPCPECASPARKHDPCFGC</sequence>
<proteinExistence type="predicted"/>
<accession>H8H3F7</accession>